<dbReference type="AlphaFoldDB" id="A0A8X6NGK3"/>
<keyword evidence="2" id="KW-0812">Transmembrane</keyword>
<accession>A0A8X6NGK3</accession>
<feature type="compositionally biased region" description="Polar residues" evidence="1">
    <location>
        <begin position="58"/>
        <end position="68"/>
    </location>
</feature>
<dbReference type="Proteomes" id="UP000887013">
    <property type="component" value="Unassembled WGS sequence"/>
</dbReference>
<feature type="region of interest" description="Disordered" evidence="1">
    <location>
        <begin position="1"/>
        <end position="69"/>
    </location>
</feature>
<organism evidence="3 4">
    <name type="scientific">Nephila pilipes</name>
    <name type="common">Giant wood spider</name>
    <name type="synonym">Nephila maculata</name>
    <dbReference type="NCBI Taxonomy" id="299642"/>
    <lineage>
        <taxon>Eukaryota</taxon>
        <taxon>Metazoa</taxon>
        <taxon>Ecdysozoa</taxon>
        <taxon>Arthropoda</taxon>
        <taxon>Chelicerata</taxon>
        <taxon>Arachnida</taxon>
        <taxon>Araneae</taxon>
        <taxon>Araneomorphae</taxon>
        <taxon>Entelegynae</taxon>
        <taxon>Araneoidea</taxon>
        <taxon>Nephilidae</taxon>
        <taxon>Nephila</taxon>
    </lineage>
</organism>
<dbReference type="OrthoDB" id="6419491at2759"/>
<sequence length="275" mass="30296">MAWETSSSNVASNTSKLQRTGRKNYGPFPPLPPRDYGAVGDDEDYSSDESESIPYNDKPQQGSMNPSYNKYKGYDQVSNYGPPSYPPFVNNYKGYPFAGVPPMSPDQMLQMMMTFKRMKEIEGPEDTGIISKFFSDSKTAAAAFIPLSIAAAAFVPVLMNYLTGGSSTPMVSTIANSKQFRNLDVSNNLDALLESIISFSRAMDSDECIQKTICKAASAQYNVRVSEYVKKIASTVSQVFKDDYLSNFRIKHLLDAVKKGNCNNVCNDTGNVSLL</sequence>
<feature type="compositionally biased region" description="Polar residues" evidence="1">
    <location>
        <begin position="1"/>
        <end position="18"/>
    </location>
</feature>
<evidence type="ECO:0000256" key="2">
    <source>
        <dbReference type="SAM" id="Phobius"/>
    </source>
</evidence>
<evidence type="ECO:0000313" key="4">
    <source>
        <dbReference type="Proteomes" id="UP000887013"/>
    </source>
</evidence>
<protein>
    <submittedName>
        <fullName evidence="3">Uncharacterized protein</fullName>
    </submittedName>
</protein>
<comment type="caution">
    <text evidence="3">The sequence shown here is derived from an EMBL/GenBank/DDBJ whole genome shotgun (WGS) entry which is preliminary data.</text>
</comment>
<reference evidence="3" key="1">
    <citation type="submission" date="2020-08" db="EMBL/GenBank/DDBJ databases">
        <title>Multicomponent nature underlies the extraordinary mechanical properties of spider dragline silk.</title>
        <authorList>
            <person name="Kono N."/>
            <person name="Nakamura H."/>
            <person name="Mori M."/>
            <person name="Yoshida Y."/>
            <person name="Ohtoshi R."/>
            <person name="Malay A.D."/>
            <person name="Moran D.A.P."/>
            <person name="Tomita M."/>
            <person name="Numata K."/>
            <person name="Arakawa K."/>
        </authorList>
    </citation>
    <scope>NUCLEOTIDE SEQUENCE</scope>
</reference>
<feature type="transmembrane region" description="Helical" evidence="2">
    <location>
        <begin position="140"/>
        <end position="162"/>
    </location>
</feature>
<proteinExistence type="predicted"/>
<feature type="compositionally biased region" description="Acidic residues" evidence="1">
    <location>
        <begin position="40"/>
        <end position="51"/>
    </location>
</feature>
<name>A0A8X6NGK3_NEPPI</name>
<dbReference type="EMBL" id="BMAW01057993">
    <property type="protein sequence ID" value="GFT13956.1"/>
    <property type="molecule type" value="Genomic_DNA"/>
</dbReference>
<evidence type="ECO:0000256" key="1">
    <source>
        <dbReference type="SAM" id="MobiDB-lite"/>
    </source>
</evidence>
<keyword evidence="2" id="KW-1133">Transmembrane helix</keyword>
<keyword evidence="4" id="KW-1185">Reference proteome</keyword>
<evidence type="ECO:0000313" key="3">
    <source>
        <dbReference type="EMBL" id="GFT13956.1"/>
    </source>
</evidence>
<keyword evidence="2" id="KW-0472">Membrane</keyword>
<gene>
    <name evidence="3" type="primary">AVEN_91504_1</name>
    <name evidence="3" type="ORF">NPIL_191271</name>
</gene>